<proteinExistence type="inferred from homology"/>
<dbReference type="CDD" id="cd03230">
    <property type="entry name" value="ABC_DR_subfamily_A"/>
    <property type="match status" value="1"/>
</dbReference>
<keyword evidence="4 6" id="KW-0067">ATP-binding</keyword>
<comment type="caution">
    <text evidence="6">The sequence shown here is derived from an EMBL/GenBank/DDBJ whole genome shotgun (WGS) entry which is preliminary data.</text>
</comment>
<dbReference type="SUPFAM" id="SSF52540">
    <property type="entry name" value="P-loop containing nucleoside triphosphate hydrolases"/>
    <property type="match status" value="1"/>
</dbReference>
<feature type="domain" description="ABC transporter" evidence="5">
    <location>
        <begin position="4"/>
        <end position="225"/>
    </location>
</feature>
<evidence type="ECO:0000313" key="6">
    <source>
        <dbReference type="EMBL" id="MBA8777370.1"/>
    </source>
</evidence>
<sequence length="301" mass="33738">MEAITSSKLSKKYGSKKVVDEVSLSINKGTIFGFLGKNGAGKSTFINMITGLCKPTSGEYKLNCENIYKKVGVLPDYSSMYGDLTGKEHIKYFSNILNVKMSNNEIDNLFNSVGLKDGKNLKIKKYSFGMKKKLGIAQSLINNPEILFLDEPTSGVDANSILTIHNLIREVSKNGTTIFITSHNLDEIEKLCDEVAIMSEGRILTQGSLDQLRKTYEENLHLTIEHSDISLNSKENIERELYDAVSDIKKLVIGEKKSTIEMNLKKHIPIIVKILVHNGVGIYQIRQKELSLEEIFLKSEN</sequence>
<dbReference type="EMBL" id="JABTCN010000046">
    <property type="protein sequence ID" value="MBA8777370.1"/>
    <property type="molecule type" value="Genomic_DNA"/>
</dbReference>
<dbReference type="PROSITE" id="PS00211">
    <property type="entry name" value="ABC_TRANSPORTER_1"/>
    <property type="match status" value="1"/>
</dbReference>
<dbReference type="InterPro" id="IPR003593">
    <property type="entry name" value="AAA+_ATPase"/>
</dbReference>
<dbReference type="SMART" id="SM00382">
    <property type="entry name" value="AAA"/>
    <property type="match status" value="1"/>
</dbReference>
<dbReference type="Pfam" id="PF00005">
    <property type="entry name" value="ABC_tran"/>
    <property type="match status" value="1"/>
</dbReference>
<dbReference type="InterPro" id="IPR003439">
    <property type="entry name" value="ABC_transporter-like_ATP-bd"/>
</dbReference>
<evidence type="ECO:0000256" key="1">
    <source>
        <dbReference type="ARBA" id="ARBA00005417"/>
    </source>
</evidence>
<evidence type="ECO:0000256" key="3">
    <source>
        <dbReference type="ARBA" id="ARBA00022741"/>
    </source>
</evidence>
<gene>
    <name evidence="6" type="ORF">HR081_10870</name>
</gene>
<dbReference type="Proteomes" id="UP000524893">
    <property type="component" value="Unassembled WGS sequence"/>
</dbReference>
<keyword evidence="2" id="KW-0813">Transport</keyword>
<dbReference type="PROSITE" id="PS50893">
    <property type="entry name" value="ABC_TRANSPORTER_2"/>
    <property type="match status" value="1"/>
</dbReference>
<name>A0A9X0PG91_9STAP</name>
<evidence type="ECO:0000259" key="5">
    <source>
        <dbReference type="PROSITE" id="PS50893"/>
    </source>
</evidence>
<dbReference type="RefSeq" id="WP_182281185.1">
    <property type="nucleotide sequence ID" value="NZ_JABTCN010000046.1"/>
</dbReference>
<dbReference type="InterPro" id="IPR017871">
    <property type="entry name" value="ABC_transporter-like_CS"/>
</dbReference>
<dbReference type="PANTHER" id="PTHR43335:SF4">
    <property type="entry name" value="ABC TRANSPORTER, ATP-BINDING PROTEIN"/>
    <property type="match status" value="1"/>
</dbReference>
<dbReference type="Gene3D" id="3.40.50.300">
    <property type="entry name" value="P-loop containing nucleotide triphosphate hydrolases"/>
    <property type="match status" value="1"/>
</dbReference>
<keyword evidence="3" id="KW-0547">Nucleotide-binding</keyword>
<organism evidence="6 7">
    <name type="scientific">Staphylococcus coagulans</name>
    <dbReference type="NCBI Taxonomy" id="74706"/>
    <lineage>
        <taxon>Bacteria</taxon>
        <taxon>Bacillati</taxon>
        <taxon>Bacillota</taxon>
        <taxon>Bacilli</taxon>
        <taxon>Bacillales</taxon>
        <taxon>Staphylococcaceae</taxon>
        <taxon>Staphylococcus</taxon>
    </lineage>
</organism>
<dbReference type="PANTHER" id="PTHR43335">
    <property type="entry name" value="ABC TRANSPORTER, ATP-BINDING PROTEIN"/>
    <property type="match status" value="1"/>
</dbReference>
<dbReference type="GO" id="GO:0016887">
    <property type="term" value="F:ATP hydrolysis activity"/>
    <property type="evidence" value="ECO:0007669"/>
    <property type="project" value="InterPro"/>
</dbReference>
<comment type="similarity">
    <text evidence="1">Belongs to the ABC transporter superfamily.</text>
</comment>
<dbReference type="GO" id="GO:0005524">
    <property type="term" value="F:ATP binding"/>
    <property type="evidence" value="ECO:0007669"/>
    <property type="project" value="UniProtKB-KW"/>
</dbReference>
<evidence type="ECO:0000313" key="7">
    <source>
        <dbReference type="Proteomes" id="UP000524893"/>
    </source>
</evidence>
<accession>A0A9X0PG91</accession>
<evidence type="ECO:0000256" key="4">
    <source>
        <dbReference type="ARBA" id="ARBA00022840"/>
    </source>
</evidence>
<reference evidence="6 7" key="1">
    <citation type="journal article" date="2020" name="Access Microbiol">
        <title>Isolation and genome sequencing of Staphylococcus schleiferi subspecies coagulans from Antarctic seals.</title>
        <authorList>
            <person name="Foster G."/>
            <person name="Robb A."/>
            <person name="Paterson G.K."/>
        </authorList>
    </citation>
    <scope>NUCLEOTIDE SEQUENCE [LARGE SCALE GENOMIC DNA]</scope>
    <source>
        <strain evidence="6 7">M615/02/4</strain>
    </source>
</reference>
<dbReference type="AlphaFoldDB" id="A0A9X0PG91"/>
<dbReference type="InterPro" id="IPR027417">
    <property type="entry name" value="P-loop_NTPase"/>
</dbReference>
<evidence type="ECO:0000256" key="2">
    <source>
        <dbReference type="ARBA" id="ARBA00022448"/>
    </source>
</evidence>
<protein>
    <submittedName>
        <fullName evidence="6">ABC transporter ATP-binding protein</fullName>
    </submittedName>
</protein>